<keyword evidence="3" id="KW-1185">Reference proteome</keyword>
<feature type="region of interest" description="Disordered" evidence="1">
    <location>
        <begin position="74"/>
        <end position="107"/>
    </location>
</feature>
<evidence type="ECO:0000256" key="1">
    <source>
        <dbReference type="SAM" id="MobiDB-lite"/>
    </source>
</evidence>
<sequence>MVRSHVQGLQMNVENRCGCHMHPDKVAMVPPPVSSTLMARAQTDRTISQPSLPSTGEQVTKAQRAGAVALKKARAMMPAVDLQPTVPNSRSRHRRRAPRSSTRPENR</sequence>
<dbReference type="EMBL" id="CAJNDS010000058">
    <property type="protein sequence ID" value="CAE6937353.1"/>
    <property type="molecule type" value="Genomic_DNA"/>
</dbReference>
<evidence type="ECO:0000313" key="2">
    <source>
        <dbReference type="EMBL" id="CAE6937353.1"/>
    </source>
</evidence>
<organism evidence="2 3">
    <name type="scientific">Symbiodinium natans</name>
    <dbReference type="NCBI Taxonomy" id="878477"/>
    <lineage>
        <taxon>Eukaryota</taxon>
        <taxon>Sar</taxon>
        <taxon>Alveolata</taxon>
        <taxon>Dinophyceae</taxon>
        <taxon>Suessiales</taxon>
        <taxon>Symbiodiniaceae</taxon>
        <taxon>Symbiodinium</taxon>
    </lineage>
</organism>
<gene>
    <name evidence="2" type="ORF">SNAT2548_LOCUS1073</name>
</gene>
<dbReference type="Proteomes" id="UP000604046">
    <property type="component" value="Unassembled WGS sequence"/>
</dbReference>
<reference evidence="2" key="1">
    <citation type="submission" date="2021-02" db="EMBL/GenBank/DDBJ databases">
        <authorList>
            <person name="Dougan E. K."/>
            <person name="Rhodes N."/>
            <person name="Thang M."/>
            <person name="Chan C."/>
        </authorList>
    </citation>
    <scope>NUCLEOTIDE SEQUENCE</scope>
</reference>
<evidence type="ECO:0000313" key="3">
    <source>
        <dbReference type="Proteomes" id="UP000604046"/>
    </source>
</evidence>
<name>A0A812GXT6_9DINO</name>
<dbReference type="AlphaFoldDB" id="A0A812GXT6"/>
<comment type="caution">
    <text evidence="2">The sequence shown here is derived from an EMBL/GenBank/DDBJ whole genome shotgun (WGS) entry which is preliminary data.</text>
</comment>
<accession>A0A812GXT6</accession>
<proteinExistence type="predicted"/>
<protein>
    <submittedName>
        <fullName evidence="2">Uncharacterized protein</fullName>
    </submittedName>
</protein>